<keyword evidence="1" id="KW-1133">Transmembrane helix</keyword>
<feature type="transmembrane region" description="Helical" evidence="1">
    <location>
        <begin position="125"/>
        <end position="146"/>
    </location>
</feature>
<protein>
    <submittedName>
        <fullName evidence="2">Uncharacterized protein</fullName>
    </submittedName>
</protein>
<feature type="transmembrane region" description="Helical" evidence="1">
    <location>
        <begin position="289"/>
        <end position="306"/>
    </location>
</feature>
<reference evidence="2" key="1">
    <citation type="submission" date="2013-11" db="EMBL/GenBank/DDBJ databases">
        <authorList>
            <person name="Sternberg P."/>
            <person name="Dillman A."/>
            <person name="Macchietto M."/>
        </authorList>
    </citation>
    <scope>NUCLEOTIDE SEQUENCE</scope>
    <source>
        <strain evidence="2">ALL</strain>
    </source>
</reference>
<feature type="transmembrane region" description="Helical" evidence="1">
    <location>
        <begin position="175"/>
        <end position="196"/>
    </location>
</feature>
<keyword evidence="1" id="KW-0812">Transmembrane</keyword>
<feature type="transmembrane region" description="Helical" evidence="1">
    <location>
        <begin position="12"/>
        <end position="35"/>
    </location>
</feature>
<accession>A0A4V6A5X0</accession>
<reference evidence="2" key="3">
    <citation type="journal article" date="2019" name="G3 (Bethesda)">
        <title>Hybrid Assembly of the Genome of the Entomopathogenic Nematode Steinernema carpocapsae Identifies the X-Chromosome.</title>
        <authorList>
            <person name="Serra L."/>
            <person name="Macchietto M."/>
            <person name="Macias-Munoz A."/>
            <person name="McGill C.J."/>
            <person name="Rodriguez I.M."/>
            <person name="Rodriguez B."/>
            <person name="Murad R."/>
            <person name="Mortazavi A."/>
        </authorList>
    </citation>
    <scope>NUCLEOTIDE SEQUENCE</scope>
    <source>
        <strain evidence="2">ALL</strain>
    </source>
</reference>
<reference evidence="2" key="2">
    <citation type="journal article" date="2015" name="Genome Biol.">
        <title>Comparative genomics of Steinernema reveals deeply conserved gene regulatory networks.</title>
        <authorList>
            <person name="Dillman A.R."/>
            <person name="Macchietto M."/>
            <person name="Porter C.F."/>
            <person name="Rogers A."/>
            <person name="Williams B."/>
            <person name="Antoshechkin I."/>
            <person name="Lee M.M."/>
            <person name="Goodwin Z."/>
            <person name="Lu X."/>
            <person name="Lewis E.E."/>
            <person name="Goodrich-Blair H."/>
            <person name="Stock S.P."/>
            <person name="Adams B.J."/>
            <person name="Sternberg P.W."/>
            <person name="Mortazavi A."/>
        </authorList>
    </citation>
    <scope>NUCLEOTIDE SEQUENCE [LARGE SCALE GENOMIC DNA]</scope>
    <source>
        <strain evidence="2">ALL</strain>
    </source>
</reference>
<feature type="transmembrane region" description="Helical" evidence="1">
    <location>
        <begin position="42"/>
        <end position="62"/>
    </location>
</feature>
<evidence type="ECO:0000256" key="1">
    <source>
        <dbReference type="SAM" id="Phobius"/>
    </source>
</evidence>
<evidence type="ECO:0000313" key="2">
    <source>
        <dbReference type="EMBL" id="TKR92275.1"/>
    </source>
</evidence>
<dbReference type="AlphaFoldDB" id="A0A4V6A5X0"/>
<organism evidence="2">
    <name type="scientific">Steinernema carpocapsae</name>
    <name type="common">Entomopathogenic nematode</name>
    <dbReference type="NCBI Taxonomy" id="34508"/>
    <lineage>
        <taxon>Eukaryota</taxon>
        <taxon>Metazoa</taxon>
        <taxon>Ecdysozoa</taxon>
        <taxon>Nematoda</taxon>
        <taxon>Chromadorea</taxon>
        <taxon>Rhabditida</taxon>
        <taxon>Tylenchina</taxon>
        <taxon>Panagrolaimomorpha</taxon>
        <taxon>Strongyloidoidea</taxon>
        <taxon>Steinernematidae</taxon>
        <taxon>Steinernema</taxon>
    </lineage>
</organism>
<comment type="caution">
    <text evidence="2">The sequence shown here is derived from an EMBL/GenBank/DDBJ whole genome shotgun (WGS) entry which is preliminary data.</text>
</comment>
<keyword evidence="1" id="KW-0472">Membrane</keyword>
<dbReference type="OrthoDB" id="10494081at2759"/>
<sequence>MLTSGASAQFSIIALVALACSVILALVIVTVSLTVIRDSSSLLALLLVSMFLNVTVHVPDSLMWVSLMNREEDRTQLAINLLYYWGTVIHCLTTFYDICTIAILAKKSLNLAFPNRDSKRDVRTILIGLALVSVTIISLIVLADVFSEIARISSLGQYCSSRDCLYGKWSIGSAFFTATKLVITAFFVALGIWFLVLSHKRRSSVGVAFERSVSRSPSLLKRTNPLPGEPLREVLISAAALLRVDSISPRHCSLKNRNVQQETNKRTHRDGMFQINLEVAESIGPYQRFGIVIDTFLIAMIFYVLLGQKNAYNLTTRVQSTFTLEKRSNISPNMGMFRNSITKL</sequence>
<proteinExistence type="predicted"/>
<dbReference type="EMBL" id="AZBU02000002">
    <property type="protein sequence ID" value="TKR92275.1"/>
    <property type="molecule type" value="Genomic_DNA"/>
</dbReference>
<feature type="transmembrane region" description="Helical" evidence="1">
    <location>
        <begin position="82"/>
        <end position="104"/>
    </location>
</feature>
<gene>
    <name evidence="2" type="ORF">L596_006961</name>
</gene>
<name>A0A4V6A5X0_STECR</name>